<keyword evidence="3" id="KW-1185">Reference proteome</keyword>
<reference evidence="3" key="1">
    <citation type="journal article" date="2014" name="Nat. Genet.">
        <title>Genome of the human hookworm Necator americanus.</title>
        <authorList>
            <person name="Tang Y.T."/>
            <person name="Gao X."/>
            <person name="Rosa B.A."/>
            <person name="Abubucker S."/>
            <person name="Hallsworth-Pepin K."/>
            <person name="Martin J."/>
            <person name="Tyagi R."/>
            <person name="Heizer E."/>
            <person name="Zhang X."/>
            <person name="Bhonagiri-Palsikar V."/>
            <person name="Minx P."/>
            <person name="Warren W.C."/>
            <person name="Wang Q."/>
            <person name="Zhan B."/>
            <person name="Hotez P.J."/>
            <person name="Sternberg P.W."/>
            <person name="Dougall A."/>
            <person name="Gaze S.T."/>
            <person name="Mulvenna J."/>
            <person name="Sotillo J."/>
            <person name="Ranganathan S."/>
            <person name="Rabelo E.M."/>
            <person name="Wilson R.K."/>
            <person name="Felgner P.L."/>
            <person name="Bethony J."/>
            <person name="Hawdon J.M."/>
            <person name="Gasser R.B."/>
            <person name="Loukas A."/>
            <person name="Mitreva M."/>
        </authorList>
    </citation>
    <scope>NUCLEOTIDE SEQUENCE [LARGE SCALE GENOMIC DNA]</scope>
</reference>
<protein>
    <submittedName>
        <fullName evidence="2">Uncharacterized protein</fullName>
    </submittedName>
</protein>
<feature type="non-terminal residue" evidence="2">
    <location>
        <position position="108"/>
    </location>
</feature>
<dbReference type="AlphaFoldDB" id="W2SNB0"/>
<feature type="compositionally biased region" description="Acidic residues" evidence="1">
    <location>
        <begin position="66"/>
        <end position="77"/>
    </location>
</feature>
<accession>W2SNB0</accession>
<dbReference type="Proteomes" id="UP000053676">
    <property type="component" value="Unassembled WGS sequence"/>
</dbReference>
<evidence type="ECO:0000313" key="3">
    <source>
        <dbReference type="Proteomes" id="UP000053676"/>
    </source>
</evidence>
<gene>
    <name evidence="2" type="ORF">NECAME_04718</name>
</gene>
<evidence type="ECO:0000313" key="2">
    <source>
        <dbReference type="EMBL" id="ETN71023.1"/>
    </source>
</evidence>
<organism evidence="2 3">
    <name type="scientific">Necator americanus</name>
    <name type="common">Human hookworm</name>
    <dbReference type="NCBI Taxonomy" id="51031"/>
    <lineage>
        <taxon>Eukaryota</taxon>
        <taxon>Metazoa</taxon>
        <taxon>Ecdysozoa</taxon>
        <taxon>Nematoda</taxon>
        <taxon>Chromadorea</taxon>
        <taxon>Rhabditida</taxon>
        <taxon>Rhabditina</taxon>
        <taxon>Rhabditomorpha</taxon>
        <taxon>Strongyloidea</taxon>
        <taxon>Ancylostomatidae</taxon>
        <taxon>Bunostominae</taxon>
        <taxon>Necator</taxon>
    </lineage>
</organism>
<dbReference type="KEGG" id="nai:NECAME_04718"/>
<proteinExistence type="predicted"/>
<evidence type="ECO:0000256" key="1">
    <source>
        <dbReference type="SAM" id="MobiDB-lite"/>
    </source>
</evidence>
<sequence>MFAVVHAFYYTSKCNGMEAVKPRKPKHREPATVHEAPPIPSRPVVVMGMRLPDAPQHAPCRASTPEPEEIVLSDDEQPSTSSVPEETAVVDSAVGEPPQNGIAEETEK</sequence>
<name>W2SNB0_NECAM</name>
<dbReference type="EMBL" id="KI668855">
    <property type="protein sequence ID" value="ETN71023.1"/>
    <property type="molecule type" value="Genomic_DNA"/>
</dbReference>
<dbReference type="STRING" id="51031.W2SNB0"/>
<feature type="region of interest" description="Disordered" evidence="1">
    <location>
        <begin position="20"/>
        <end position="108"/>
    </location>
</feature>